<reference evidence="1" key="2">
    <citation type="submission" date="2012-12" db="EMBL/GenBank/DDBJ databases">
        <authorList>
            <person name="Gao Y.W."/>
            <person name="Fan S.T."/>
            <person name="Sun H.T."/>
            <person name="Wang Z."/>
            <person name="Gao X.L."/>
            <person name="Li Y.G."/>
            <person name="Wang T.C."/>
            <person name="Zhang K."/>
            <person name="Xu W.W."/>
            <person name="Yu Z.J."/>
            <person name="Xia X.Z."/>
        </authorList>
    </citation>
    <scope>NUCLEOTIDE SEQUENCE</scope>
    <source>
        <strain evidence="1">FR3</strain>
    </source>
</reference>
<proteinExistence type="predicted"/>
<evidence type="ECO:0000313" key="1">
    <source>
        <dbReference type="EMBL" id="CDP93491.1"/>
    </source>
</evidence>
<name>A0A0J9XRI3_BRUMA</name>
<dbReference type="EMBL" id="LN856875">
    <property type="protein sequence ID" value="CDP93491.1"/>
    <property type="molecule type" value="Genomic_DNA"/>
</dbReference>
<dbReference type="AlphaFoldDB" id="A0A0J9XRI3"/>
<organism evidence="1">
    <name type="scientific">Brugia malayi</name>
    <name type="common">Filarial nematode worm</name>
    <dbReference type="NCBI Taxonomy" id="6279"/>
    <lineage>
        <taxon>Eukaryota</taxon>
        <taxon>Metazoa</taxon>
        <taxon>Ecdysozoa</taxon>
        <taxon>Nematoda</taxon>
        <taxon>Chromadorea</taxon>
        <taxon>Rhabditida</taxon>
        <taxon>Spirurina</taxon>
        <taxon>Spiruromorpha</taxon>
        <taxon>Filarioidea</taxon>
        <taxon>Onchocercidae</taxon>
        <taxon>Brugia</taxon>
    </lineage>
</organism>
<accession>A0A0J9XRI3</accession>
<reference evidence="1" key="1">
    <citation type="journal article" date="2007" name="Science">
        <title>Draft genome of the filarial nematode parasite Brugia malayi.</title>
        <authorList>
            <person name="Ghedin E."/>
            <person name="Wang S."/>
            <person name="Spiro D."/>
            <person name="Caler E."/>
            <person name="Zhao Q."/>
            <person name="Crabtree J."/>
            <person name="Allen J.E."/>
            <person name="Delcher A.L."/>
            <person name="Guiliano D.B."/>
            <person name="Miranda-Saavedra D."/>
            <person name="Angiuoli S.V."/>
            <person name="Creasy T."/>
            <person name="Amedeo P."/>
            <person name="Haas B."/>
            <person name="El-Sayed N.M."/>
            <person name="Wortman J.R."/>
            <person name="Feldblyum T."/>
            <person name="Tallon L."/>
            <person name="Schatz M."/>
            <person name="Shumway M."/>
            <person name="Koo H."/>
            <person name="Salzberg S.L."/>
            <person name="Schobel S."/>
            <person name="Pertea M."/>
            <person name="Pop M."/>
            <person name="White O."/>
            <person name="Barton G.J."/>
            <person name="Carlow C.K."/>
            <person name="Crawford M.J."/>
            <person name="Daub J."/>
            <person name="Dimmic M.W."/>
            <person name="Estes C.F."/>
            <person name="Foster J.M."/>
            <person name="Ganatra M."/>
            <person name="Gregory W.F."/>
            <person name="Johnson N.M."/>
            <person name="Jin J."/>
            <person name="Komuniecki R."/>
            <person name="Korf I."/>
            <person name="Kumar S."/>
            <person name="Laney S."/>
            <person name="Li B.W."/>
            <person name="Li W."/>
            <person name="Lindblom T.H."/>
            <person name="Lustigman S."/>
            <person name="Ma D."/>
            <person name="Maina C.V."/>
            <person name="Martin D.M."/>
            <person name="McCarter J.P."/>
            <person name="McReynolds L."/>
            <person name="Mitreva M."/>
            <person name="Nutman T.B."/>
            <person name="Parkinson J."/>
            <person name="Peregrin-Alvarez J.M."/>
            <person name="Poole C."/>
            <person name="Ren Q."/>
            <person name="Saunders L."/>
            <person name="Sluder A.E."/>
            <person name="Smith K."/>
            <person name="Stanke M."/>
            <person name="Unnasch T.R."/>
            <person name="Ware J."/>
            <person name="Wei A.D."/>
            <person name="Weil G."/>
            <person name="Williams D.J."/>
            <person name="Zhang Y."/>
            <person name="Williams S.A."/>
            <person name="Fraser-Liggett C."/>
            <person name="Slatko B."/>
            <person name="Blaxter M.L."/>
            <person name="Scott A.L."/>
        </authorList>
    </citation>
    <scope>NUCLEOTIDE SEQUENCE</scope>
    <source>
        <strain evidence="1">FR3</strain>
    </source>
</reference>
<sequence length="85" mass="10000">MVHQFIMYFDYSSVEILLMELYAAVRSKIEYLEPFVISECINDWKAMGWTYQRLAEIVKPTENNGSLRIRLGPKEHLRGKFGTLL</sequence>
<gene>
    <name evidence="1" type="primary">Bm9277</name>
    <name evidence="1" type="ORF">BM_Bm9277</name>
</gene>
<protein>
    <submittedName>
        <fullName evidence="1">Bm9277, isoform b</fullName>
    </submittedName>
</protein>